<dbReference type="SUPFAM" id="SSF53681">
    <property type="entry name" value="Aspartate/glutamate racemase"/>
    <property type="match status" value="2"/>
</dbReference>
<name>A0ABT1QUN3_9GAMM</name>
<gene>
    <name evidence="2" type="ORF">NM961_14885</name>
</gene>
<dbReference type="Proteomes" id="UP001165498">
    <property type="component" value="Unassembled WGS sequence"/>
</dbReference>
<evidence type="ECO:0000313" key="3">
    <source>
        <dbReference type="Proteomes" id="UP001165498"/>
    </source>
</evidence>
<accession>A0ABT1QUN3</accession>
<keyword evidence="3" id="KW-1185">Reference proteome</keyword>
<evidence type="ECO:0000256" key="1">
    <source>
        <dbReference type="ARBA" id="ARBA00023235"/>
    </source>
</evidence>
<sequence>MRDTAVPTLGILGGMAPLATSAFLQQILQECQRQYGASRAGDFPPLLLHMLPLPFHDDRANDPLQLESALREGLLGLERAGADLLAVDCGTAQIFHPLLAESLRTPLLDQVEATVQAIPASARVIGLVAARECVAAGSYRRACERRGLALAPVDWQHETDQLRRNARRRGDACDRAVLWDQLARRAYAAGVDTVLIACPDLCALSGELHTPLQRVDASACLARRTVAAWLQRRNAGLAETGSLVAQQRMAATRQNLAALLG</sequence>
<organism evidence="2 3">
    <name type="scientific">Tahibacter harae</name>
    <dbReference type="NCBI Taxonomy" id="2963937"/>
    <lineage>
        <taxon>Bacteria</taxon>
        <taxon>Pseudomonadati</taxon>
        <taxon>Pseudomonadota</taxon>
        <taxon>Gammaproteobacteria</taxon>
        <taxon>Lysobacterales</taxon>
        <taxon>Rhodanobacteraceae</taxon>
        <taxon>Tahibacter</taxon>
    </lineage>
</organism>
<dbReference type="Pfam" id="PF01177">
    <property type="entry name" value="Asp_Glu_race"/>
    <property type="match status" value="1"/>
</dbReference>
<dbReference type="InterPro" id="IPR001920">
    <property type="entry name" value="Asp/Glu_race"/>
</dbReference>
<dbReference type="RefSeq" id="WP_255915193.1">
    <property type="nucleotide sequence ID" value="NZ_JANFQO010000013.1"/>
</dbReference>
<dbReference type="InterPro" id="IPR015942">
    <property type="entry name" value="Asp/Glu/hydantoin_racemase"/>
</dbReference>
<dbReference type="PANTHER" id="PTHR21198">
    <property type="entry name" value="GLUTAMATE RACEMASE"/>
    <property type="match status" value="1"/>
</dbReference>
<keyword evidence="1" id="KW-0413">Isomerase</keyword>
<dbReference type="PANTHER" id="PTHR21198:SF7">
    <property type="entry name" value="ASPARTATE-GLUTAMATE RACEMASE FAMILY"/>
    <property type="match status" value="1"/>
</dbReference>
<protein>
    <submittedName>
        <fullName evidence="2">Aspartate/glutamate racemase family protein</fullName>
    </submittedName>
</protein>
<proteinExistence type="predicted"/>
<dbReference type="EMBL" id="JANFQO010000013">
    <property type="protein sequence ID" value="MCQ4166005.1"/>
    <property type="molecule type" value="Genomic_DNA"/>
</dbReference>
<reference evidence="2" key="1">
    <citation type="submission" date="2022-07" db="EMBL/GenBank/DDBJ databases">
        <title>Tahibacter sp., a new gammaproteobacterium isolated from the silt sample collected at pig farm.</title>
        <authorList>
            <person name="Chen H."/>
        </authorList>
    </citation>
    <scope>NUCLEOTIDE SEQUENCE</scope>
    <source>
        <strain evidence="2">P2K</strain>
    </source>
</reference>
<comment type="caution">
    <text evidence="2">The sequence shown here is derived from an EMBL/GenBank/DDBJ whole genome shotgun (WGS) entry which is preliminary data.</text>
</comment>
<evidence type="ECO:0000313" key="2">
    <source>
        <dbReference type="EMBL" id="MCQ4166005.1"/>
    </source>
</evidence>
<dbReference type="Gene3D" id="3.40.50.1860">
    <property type="match status" value="2"/>
</dbReference>